<evidence type="ECO:0000313" key="4">
    <source>
        <dbReference type="Proteomes" id="UP000199648"/>
    </source>
</evidence>
<dbReference type="OrthoDB" id="5318791at2"/>
<dbReference type="Pfam" id="PF12974">
    <property type="entry name" value="Phosphonate-bd"/>
    <property type="match status" value="1"/>
</dbReference>
<dbReference type="STRING" id="415747.SAMN03097708_01960"/>
<evidence type="ECO:0000313" key="3">
    <source>
        <dbReference type="EMBL" id="SCZ59983.1"/>
    </source>
</evidence>
<accession>A0A1G5QDP4</accession>
<protein>
    <submittedName>
        <fullName evidence="3">Phosphonate transport system substrate-binding protein</fullName>
    </submittedName>
</protein>
<keyword evidence="4" id="KW-1185">Reference proteome</keyword>
<dbReference type="PANTHER" id="PTHR35841:SF1">
    <property type="entry name" value="PHOSPHONATES-BINDING PERIPLASMIC PROTEIN"/>
    <property type="match status" value="1"/>
</dbReference>
<proteinExistence type="inferred from homology"/>
<dbReference type="EMBL" id="FMWD01000005">
    <property type="protein sequence ID" value="SCZ59983.1"/>
    <property type="molecule type" value="Genomic_DNA"/>
</dbReference>
<dbReference type="SUPFAM" id="SSF53850">
    <property type="entry name" value="Periplasmic binding protein-like II"/>
    <property type="match status" value="1"/>
</dbReference>
<name>A0A1G5QDP4_9GAMM</name>
<comment type="similarity">
    <text evidence="1">Belongs to the phosphate/phosphite/phosphonate binding protein family.</text>
</comment>
<evidence type="ECO:0000256" key="2">
    <source>
        <dbReference type="ARBA" id="ARBA00022729"/>
    </source>
</evidence>
<organism evidence="3 4">
    <name type="scientific">Thiohalomonas denitrificans</name>
    <dbReference type="NCBI Taxonomy" id="415747"/>
    <lineage>
        <taxon>Bacteria</taxon>
        <taxon>Pseudomonadati</taxon>
        <taxon>Pseudomonadota</taxon>
        <taxon>Gammaproteobacteria</taxon>
        <taxon>Thiohalomonadales</taxon>
        <taxon>Thiohalomonadaceae</taxon>
        <taxon>Thiohalomonas</taxon>
    </lineage>
</organism>
<dbReference type="GO" id="GO:0055085">
    <property type="term" value="P:transmembrane transport"/>
    <property type="evidence" value="ECO:0007669"/>
    <property type="project" value="InterPro"/>
</dbReference>
<evidence type="ECO:0000256" key="1">
    <source>
        <dbReference type="ARBA" id="ARBA00007162"/>
    </source>
</evidence>
<dbReference type="Proteomes" id="UP000199648">
    <property type="component" value="Unassembled WGS sequence"/>
</dbReference>
<dbReference type="InterPro" id="IPR005770">
    <property type="entry name" value="PhnD"/>
</dbReference>
<dbReference type="RefSeq" id="WP_092996063.1">
    <property type="nucleotide sequence ID" value="NZ_FMWD01000005.1"/>
</dbReference>
<dbReference type="GO" id="GO:0043190">
    <property type="term" value="C:ATP-binding cassette (ABC) transporter complex"/>
    <property type="evidence" value="ECO:0007669"/>
    <property type="project" value="InterPro"/>
</dbReference>
<keyword evidence="2" id="KW-0732">Signal</keyword>
<sequence>MPRATLLVLLSIFGIAGAEPLKLGVHPYLPATELVSRFTPLAEYLEDTLERPVEIVVSSSYESHIEQVATGEFTLALLGPIPYVVLTRDHGTPPILAALQIDGHAMFHGVIITREESPLQRLEDLAGRKFAFVDPNSTMGYVVPLSILERHGIPLEKLDRHAFLNSHENVAIGVLLGRYDAGAVKDETYGKYRDRGLRALAVTSDIPEHLFVAGYQVEPQLVKSLRAALLKLPQTPDGEEVLRAIKPDLTGLVPIHNRQYDALRQMLQSIGTAGE</sequence>
<reference evidence="3 4" key="1">
    <citation type="submission" date="2016-10" db="EMBL/GenBank/DDBJ databases">
        <authorList>
            <person name="de Groot N.N."/>
        </authorList>
    </citation>
    <scope>NUCLEOTIDE SEQUENCE [LARGE SCALE GENOMIC DNA]</scope>
    <source>
        <strain evidence="3 4">HLD2</strain>
    </source>
</reference>
<dbReference type="AlphaFoldDB" id="A0A1G5QDP4"/>
<dbReference type="NCBIfam" id="TIGR01098">
    <property type="entry name" value="3A0109s03R"/>
    <property type="match status" value="1"/>
</dbReference>
<gene>
    <name evidence="3" type="ORF">SAMN03097708_01960</name>
</gene>
<dbReference type="Gene3D" id="3.40.190.10">
    <property type="entry name" value="Periplasmic binding protein-like II"/>
    <property type="match status" value="2"/>
</dbReference>
<dbReference type="PANTHER" id="PTHR35841">
    <property type="entry name" value="PHOSPHONATES-BINDING PERIPLASMIC PROTEIN"/>
    <property type="match status" value="1"/>
</dbReference>